<dbReference type="Pfam" id="PF12161">
    <property type="entry name" value="HsdM_N"/>
    <property type="match status" value="1"/>
</dbReference>
<dbReference type="InterPro" id="IPR013670">
    <property type="entry name" value="EcoEI_R_C_dom"/>
</dbReference>
<dbReference type="Proteomes" id="UP000267289">
    <property type="component" value="Unassembled WGS sequence"/>
</dbReference>
<dbReference type="InterPro" id="IPR038333">
    <property type="entry name" value="T1MK-like_N_sf"/>
</dbReference>
<dbReference type="EMBL" id="UPHQ01000192">
    <property type="protein sequence ID" value="VBA41742.1"/>
    <property type="molecule type" value="Genomic_DNA"/>
</dbReference>
<dbReference type="Pfam" id="PF08463">
    <property type="entry name" value="EcoEI_R_C"/>
    <property type="match status" value="1"/>
</dbReference>
<dbReference type="AlphaFoldDB" id="A0A498QAX8"/>
<dbReference type="InterPro" id="IPR029063">
    <property type="entry name" value="SAM-dependent_MTases_sf"/>
</dbReference>
<evidence type="ECO:0000256" key="1">
    <source>
        <dbReference type="ARBA" id="ARBA00006594"/>
    </source>
</evidence>
<evidence type="ECO:0000259" key="4">
    <source>
        <dbReference type="Pfam" id="PF12161"/>
    </source>
</evidence>
<dbReference type="GO" id="GO:0009307">
    <property type="term" value="P:DNA restriction-modification system"/>
    <property type="evidence" value="ECO:0007669"/>
    <property type="project" value="UniProtKB-KW"/>
</dbReference>
<dbReference type="GO" id="GO:0003677">
    <property type="term" value="F:DNA binding"/>
    <property type="evidence" value="ECO:0007669"/>
    <property type="project" value="InterPro"/>
</dbReference>
<dbReference type="SUPFAM" id="SSF53335">
    <property type="entry name" value="S-adenosyl-L-methionine-dependent methyltransferases"/>
    <property type="match status" value="1"/>
</dbReference>
<dbReference type="GO" id="GO:0003824">
    <property type="term" value="F:catalytic activity"/>
    <property type="evidence" value="ECO:0007669"/>
    <property type="project" value="InterPro"/>
</dbReference>
<comment type="similarity">
    <text evidence="1">Belongs to the N(4)/N(6)-methyltransferase family.</text>
</comment>
<evidence type="ECO:0000313" key="6">
    <source>
        <dbReference type="Proteomes" id="UP000267289"/>
    </source>
</evidence>
<reference evidence="5 6" key="1">
    <citation type="submission" date="2018-09" db="EMBL/GenBank/DDBJ databases">
        <authorList>
            <person name="Tagini F."/>
        </authorList>
    </citation>
    <scope>NUCLEOTIDE SEQUENCE [LARGE SCALE GENOMIC DNA]</scope>
    <source>
        <strain evidence="5 6">MK13</strain>
    </source>
</reference>
<evidence type="ECO:0000313" key="5">
    <source>
        <dbReference type="EMBL" id="VBA41742.1"/>
    </source>
</evidence>
<protein>
    <submittedName>
        <fullName evidence="5">Uncharacterized protein</fullName>
    </submittedName>
</protein>
<accession>A0A498QAX8</accession>
<keyword evidence="2" id="KW-0680">Restriction system</keyword>
<dbReference type="InterPro" id="IPR022749">
    <property type="entry name" value="D12N6_MeTrfase_N"/>
</dbReference>
<feature type="domain" description="N6 adenine-specific DNA methyltransferase N-terminal" evidence="4">
    <location>
        <begin position="6"/>
        <end position="109"/>
    </location>
</feature>
<name>A0A498QAX8_9MYCO</name>
<feature type="domain" description="EcoEI R protein C-terminal" evidence="3">
    <location>
        <begin position="145"/>
        <end position="204"/>
    </location>
</feature>
<sequence length="217" mass="24501">MITGELKNKIDRVWDAFWSGGISNPLEVIEQITYLLFIRRLDDLNTLAEKKARITGTKEGIIFRPDQQHLRRSKFKHEESALIHKTVADEVFPFLRTLGGDSSTYSVHMKDARLTSRPRSCCRAWWTCSTPSRWATGTPRVYLDGTKFTVEQIRFVNLIVEELTANGVMDPARLYESPYTDHAPTGPDAIFPDADVQGIFDVLRTVKANAAPTSVTA</sequence>
<gene>
    <name evidence="5" type="ORF">LAUMK13_03694</name>
</gene>
<organism evidence="5 6">
    <name type="scientific">Mycobacterium innocens</name>
    <dbReference type="NCBI Taxonomy" id="2341083"/>
    <lineage>
        <taxon>Bacteria</taxon>
        <taxon>Bacillati</taxon>
        <taxon>Actinomycetota</taxon>
        <taxon>Actinomycetes</taxon>
        <taxon>Mycobacteriales</taxon>
        <taxon>Mycobacteriaceae</taxon>
        <taxon>Mycobacterium</taxon>
    </lineage>
</organism>
<dbReference type="Gene3D" id="1.20.1260.30">
    <property type="match status" value="1"/>
</dbReference>
<keyword evidence="6" id="KW-1185">Reference proteome</keyword>
<evidence type="ECO:0000259" key="3">
    <source>
        <dbReference type="Pfam" id="PF08463"/>
    </source>
</evidence>
<evidence type="ECO:0000256" key="2">
    <source>
        <dbReference type="ARBA" id="ARBA00022747"/>
    </source>
</evidence>
<proteinExistence type="inferred from homology"/>